<sequence>MRFQVPQFIEVEDKIFGPLTLKQFIYLAGGGGLSFMVYVFLNSITLAIVPIILIMAVSAAFAFYKVNNKPFVHVVESAFKYYLGGKLYIWRKAEKQSPQNTATAVKDAENYASVMVPKISDSKLKDLTWSLDIKESMYSNKNQK</sequence>
<comment type="caution">
    <text evidence="2">The sequence shown here is derived from an EMBL/GenBank/DDBJ whole genome shotgun (WGS) entry which is preliminary data.</text>
</comment>
<gene>
    <name evidence="2" type="ORF">A3F51_03365</name>
</gene>
<evidence type="ECO:0000256" key="1">
    <source>
        <dbReference type="SAM" id="Phobius"/>
    </source>
</evidence>
<evidence type="ECO:0008006" key="4">
    <source>
        <dbReference type="Google" id="ProtNLM"/>
    </source>
</evidence>
<proteinExistence type="predicted"/>
<dbReference type="Pfam" id="PF12666">
    <property type="entry name" value="PrgI"/>
    <property type="match status" value="1"/>
</dbReference>
<keyword evidence="1" id="KW-0472">Membrane</keyword>
<feature type="transmembrane region" description="Helical" evidence="1">
    <location>
        <begin position="24"/>
        <end position="41"/>
    </location>
</feature>
<dbReference type="InterPro" id="IPR024414">
    <property type="entry name" value="Uncharacterised_PrgI"/>
</dbReference>
<protein>
    <recommendedName>
        <fullName evidence="4">PrgI family protein</fullName>
    </recommendedName>
</protein>
<evidence type="ECO:0000313" key="2">
    <source>
        <dbReference type="EMBL" id="OHA29737.1"/>
    </source>
</evidence>
<dbReference type="Proteomes" id="UP000178089">
    <property type="component" value="Unassembled WGS sequence"/>
</dbReference>
<feature type="transmembrane region" description="Helical" evidence="1">
    <location>
        <begin position="47"/>
        <end position="64"/>
    </location>
</feature>
<dbReference type="EMBL" id="MHRT01000001">
    <property type="protein sequence ID" value="OHA29737.1"/>
    <property type="molecule type" value="Genomic_DNA"/>
</dbReference>
<keyword evidence="1" id="KW-0812">Transmembrane</keyword>
<reference evidence="2 3" key="1">
    <citation type="journal article" date="2016" name="Nat. Commun.">
        <title>Thousands of microbial genomes shed light on interconnected biogeochemical processes in an aquifer system.</title>
        <authorList>
            <person name="Anantharaman K."/>
            <person name="Brown C.T."/>
            <person name="Hug L.A."/>
            <person name="Sharon I."/>
            <person name="Castelle C.J."/>
            <person name="Probst A.J."/>
            <person name="Thomas B.C."/>
            <person name="Singh A."/>
            <person name="Wilkins M.J."/>
            <person name="Karaoz U."/>
            <person name="Brodie E.L."/>
            <person name="Williams K.H."/>
            <person name="Hubbard S.S."/>
            <person name="Banfield J.F."/>
        </authorList>
    </citation>
    <scope>NUCLEOTIDE SEQUENCE [LARGE SCALE GENOMIC DNA]</scope>
</reference>
<evidence type="ECO:0000313" key="3">
    <source>
        <dbReference type="Proteomes" id="UP000178089"/>
    </source>
</evidence>
<name>A0A1G2N0S4_9BACT</name>
<keyword evidence="1" id="KW-1133">Transmembrane helix</keyword>
<accession>A0A1G2N0S4</accession>
<dbReference type="AlphaFoldDB" id="A0A1G2N0S4"/>
<organism evidence="2 3">
    <name type="scientific">Candidatus Taylorbacteria bacterium RIFCSPHIGHO2_12_FULL_45_16</name>
    <dbReference type="NCBI Taxonomy" id="1802315"/>
    <lineage>
        <taxon>Bacteria</taxon>
        <taxon>Candidatus Tayloriibacteriota</taxon>
    </lineage>
</organism>
<dbReference type="STRING" id="1802315.A3F51_03365"/>